<evidence type="ECO:0000313" key="3">
    <source>
        <dbReference type="EMBL" id="PAA64697.1"/>
    </source>
</evidence>
<organism evidence="3 5">
    <name type="scientific">Macrostomum lignano</name>
    <dbReference type="NCBI Taxonomy" id="282301"/>
    <lineage>
        <taxon>Eukaryota</taxon>
        <taxon>Metazoa</taxon>
        <taxon>Spiralia</taxon>
        <taxon>Lophotrochozoa</taxon>
        <taxon>Platyhelminthes</taxon>
        <taxon>Rhabditophora</taxon>
        <taxon>Macrostomorpha</taxon>
        <taxon>Macrostomida</taxon>
        <taxon>Macrostomidae</taxon>
        <taxon>Macrostomum</taxon>
    </lineage>
</organism>
<dbReference type="Gene3D" id="2.60.120.40">
    <property type="match status" value="1"/>
</dbReference>
<dbReference type="InterPro" id="IPR008983">
    <property type="entry name" value="Tumour_necrosis_fac-like_dom"/>
</dbReference>
<dbReference type="EMBL" id="NIVC01001726">
    <property type="protein sequence ID" value="PAA64697.1"/>
    <property type="molecule type" value="Genomic_DNA"/>
</dbReference>
<dbReference type="Proteomes" id="UP000215902">
    <property type="component" value="Unassembled WGS sequence"/>
</dbReference>
<dbReference type="AlphaFoldDB" id="A0A267EUY4"/>
<keyword evidence="5" id="KW-1185">Reference proteome</keyword>
<sequence length="268" mass="28769">MTGSEQPILVDTESSDTIDTECCNGVYKNSIEQKFEARKKHNPNISSLIICILLCGILLALQCLTVSWWIDYKAARAASEVPYSIDVGIDAARLGLCADGSHHGDSLDSYAESCAIVYDNGSIAMRSGLGQPIAPLKQLTVAVGQKAAASAVVPVRLQQPVGSSELTVAQTGLYQLDTQVTFVEPNYGDNVGVYLSINGRCVAQCNRYCAIDLQPASSSQLSCPISIIRRLDAGSKISIKADPLLRVATNPAETYLRVSRLPLKTVEF</sequence>
<feature type="transmembrane region" description="Helical" evidence="1">
    <location>
        <begin position="48"/>
        <end position="70"/>
    </location>
</feature>
<proteinExistence type="predicted"/>
<evidence type="ECO:0000313" key="5">
    <source>
        <dbReference type="Proteomes" id="UP000215902"/>
    </source>
</evidence>
<reference evidence="3 5" key="1">
    <citation type="submission" date="2017-06" db="EMBL/GenBank/DDBJ databases">
        <title>A platform for efficient transgenesis in Macrostomum lignano, a flatworm model organism for stem cell research.</title>
        <authorList>
            <person name="Berezikov E."/>
        </authorList>
    </citation>
    <scope>NUCLEOTIDE SEQUENCE [LARGE SCALE GENOMIC DNA]</scope>
    <source>
        <strain evidence="3">DV1</strain>
        <tissue evidence="3">Whole organism</tissue>
    </source>
</reference>
<evidence type="ECO:0000313" key="4">
    <source>
        <dbReference type="EMBL" id="PAA94041.1"/>
    </source>
</evidence>
<keyword evidence="1" id="KW-1133">Transmembrane helix</keyword>
<protein>
    <submittedName>
        <fullName evidence="3">Uncharacterized protein</fullName>
    </submittedName>
</protein>
<gene>
    <name evidence="4" type="ORF">BOX15_Mlig030035g1</name>
    <name evidence="3" type="ORF">BOX15_Mlig030035g2</name>
    <name evidence="2" type="ORF">BOX15_Mlig030035g3</name>
</gene>
<dbReference type="SUPFAM" id="SSF49842">
    <property type="entry name" value="TNF-like"/>
    <property type="match status" value="1"/>
</dbReference>
<dbReference type="EMBL" id="NIVC01002249">
    <property type="protein sequence ID" value="PAA59588.1"/>
    <property type="molecule type" value="Genomic_DNA"/>
</dbReference>
<dbReference type="EMBL" id="NIVC01000017">
    <property type="protein sequence ID" value="PAA94041.1"/>
    <property type="molecule type" value="Genomic_DNA"/>
</dbReference>
<comment type="caution">
    <text evidence="3">The sequence shown here is derived from an EMBL/GenBank/DDBJ whole genome shotgun (WGS) entry which is preliminary data.</text>
</comment>
<evidence type="ECO:0000256" key="1">
    <source>
        <dbReference type="SAM" id="Phobius"/>
    </source>
</evidence>
<keyword evidence="1" id="KW-0472">Membrane</keyword>
<evidence type="ECO:0000313" key="2">
    <source>
        <dbReference type="EMBL" id="PAA59588.1"/>
    </source>
</evidence>
<accession>A0A267EUY4</accession>
<keyword evidence="1" id="KW-0812">Transmembrane</keyword>
<name>A0A267EUY4_9PLAT</name>